<dbReference type="PROSITE" id="PS51194">
    <property type="entry name" value="HELICASE_CTER"/>
    <property type="match status" value="1"/>
</dbReference>
<evidence type="ECO:0000256" key="2">
    <source>
        <dbReference type="ARBA" id="ARBA00022806"/>
    </source>
</evidence>
<evidence type="ECO:0000259" key="3">
    <source>
        <dbReference type="PROSITE" id="PS51194"/>
    </source>
</evidence>
<dbReference type="InterPro" id="IPR001650">
    <property type="entry name" value="Helicase_C-like"/>
</dbReference>
<dbReference type="Gene3D" id="3.40.50.300">
    <property type="entry name" value="P-loop containing nucleotide triphosphate hydrolases"/>
    <property type="match status" value="2"/>
</dbReference>
<accession>A0A9F2RFD1</accession>
<dbReference type="GO" id="GO:0016787">
    <property type="term" value="F:hydrolase activity"/>
    <property type="evidence" value="ECO:0007669"/>
    <property type="project" value="UniProtKB-KW"/>
</dbReference>
<dbReference type="PANTHER" id="PTHR18934">
    <property type="entry name" value="ATP-DEPENDENT RNA HELICASE"/>
    <property type="match status" value="1"/>
</dbReference>
<gene>
    <name evidence="5" type="primary">LOC103051004</name>
</gene>
<sequence>MSATINIQLFADYFGGAPVIQVPGRLFPIRVLYEPIRPEESTSGRRERLNVRPFLRVLQAIDHKYPPEERGDLLIFLSGVAEIGVVMEAVQSYAAFTKRWVVLPLHSTLSVAEQDKVFDITPPGVRKCIISTNIAETSVTIDGVRFVVDAGESPPPCPLLL</sequence>
<protein>
    <submittedName>
        <fullName evidence="5">Probable ATP-dependent RNA helicase DHX34</fullName>
    </submittedName>
</protein>
<dbReference type="OMA" id="QRAGHAC"/>
<dbReference type="InterPro" id="IPR027417">
    <property type="entry name" value="P-loop_NTPase"/>
</dbReference>
<evidence type="ECO:0000256" key="1">
    <source>
        <dbReference type="ARBA" id="ARBA00022801"/>
    </source>
</evidence>
<dbReference type="KEGG" id="pbi:103051004"/>
<organism evidence="4 5">
    <name type="scientific">Python bivittatus</name>
    <name type="common">Burmese python</name>
    <name type="synonym">Python molurus bivittatus</name>
    <dbReference type="NCBI Taxonomy" id="176946"/>
    <lineage>
        <taxon>Eukaryota</taxon>
        <taxon>Metazoa</taxon>
        <taxon>Chordata</taxon>
        <taxon>Craniata</taxon>
        <taxon>Vertebrata</taxon>
        <taxon>Euteleostomi</taxon>
        <taxon>Lepidosauria</taxon>
        <taxon>Squamata</taxon>
        <taxon>Bifurcata</taxon>
        <taxon>Unidentata</taxon>
        <taxon>Episquamata</taxon>
        <taxon>Toxicofera</taxon>
        <taxon>Serpentes</taxon>
        <taxon>Henophidia</taxon>
        <taxon>Pythonidae</taxon>
        <taxon>Python</taxon>
    </lineage>
</organism>
<dbReference type="GO" id="GO:0004386">
    <property type="term" value="F:helicase activity"/>
    <property type="evidence" value="ECO:0007669"/>
    <property type="project" value="UniProtKB-KW"/>
</dbReference>
<dbReference type="GO" id="GO:0003723">
    <property type="term" value="F:RNA binding"/>
    <property type="evidence" value="ECO:0007669"/>
    <property type="project" value="TreeGrafter"/>
</dbReference>
<reference evidence="5" key="1">
    <citation type="submission" date="2025-08" db="UniProtKB">
        <authorList>
            <consortium name="RefSeq"/>
        </authorList>
    </citation>
    <scope>IDENTIFICATION</scope>
    <source>
        <tissue evidence="5">Liver</tissue>
    </source>
</reference>
<dbReference type="Proteomes" id="UP000695026">
    <property type="component" value="Unplaced"/>
</dbReference>
<evidence type="ECO:0000313" key="4">
    <source>
        <dbReference type="Proteomes" id="UP000695026"/>
    </source>
</evidence>
<keyword evidence="1" id="KW-0378">Hydrolase</keyword>
<dbReference type="AlphaFoldDB" id="A0A9F2RFD1"/>
<feature type="domain" description="Helicase C-terminal" evidence="3">
    <location>
        <begin position="60"/>
        <end position="161"/>
    </location>
</feature>
<dbReference type="RefSeq" id="XP_007445145.1">
    <property type="nucleotide sequence ID" value="XM_007445083.3"/>
</dbReference>
<dbReference type="OrthoDB" id="3363059at2759"/>
<dbReference type="Pfam" id="PF00271">
    <property type="entry name" value="Helicase_C"/>
    <property type="match status" value="1"/>
</dbReference>
<dbReference type="GeneID" id="103051004"/>
<dbReference type="CDD" id="cd18791">
    <property type="entry name" value="SF2_C_RHA"/>
    <property type="match status" value="1"/>
</dbReference>
<dbReference type="PANTHER" id="PTHR18934:SF221">
    <property type="entry name" value="ATP-DEPENDENT RNA HELICASE DHX34-RELATED"/>
    <property type="match status" value="1"/>
</dbReference>
<keyword evidence="2 5" id="KW-0067">ATP-binding</keyword>
<keyword evidence="4" id="KW-1185">Reference proteome</keyword>
<evidence type="ECO:0000313" key="5">
    <source>
        <dbReference type="RefSeq" id="XP_007445145.1"/>
    </source>
</evidence>
<name>A0A9F2RFD1_PYTBI</name>
<keyword evidence="2 5" id="KW-0547">Nucleotide-binding</keyword>
<proteinExistence type="predicted"/>
<dbReference type="SUPFAM" id="SSF52540">
    <property type="entry name" value="P-loop containing nucleoside triphosphate hydrolases"/>
    <property type="match status" value="1"/>
</dbReference>
<keyword evidence="2 5" id="KW-0347">Helicase</keyword>